<dbReference type="Gene3D" id="3.10.350.10">
    <property type="entry name" value="LysM domain"/>
    <property type="match status" value="3"/>
</dbReference>
<dbReference type="SMART" id="SM00257">
    <property type="entry name" value="LysM"/>
    <property type="match status" value="3"/>
</dbReference>
<dbReference type="CDD" id="cd00118">
    <property type="entry name" value="LysM"/>
    <property type="match status" value="2"/>
</dbReference>
<dbReference type="Pfam" id="PF01476">
    <property type="entry name" value="LysM"/>
    <property type="match status" value="3"/>
</dbReference>
<organism evidence="3 4">
    <name type="scientific">Fibrivirga algicola</name>
    <dbReference type="NCBI Taxonomy" id="2950420"/>
    <lineage>
        <taxon>Bacteria</taxon>
        <taxon>Pseudomonadati</taxon>
        <taxon>Bacteroidota</taxon>
        <taxon>Cytophagia</taxon>
        <taxon>Cytophagales</taxon>
        <taxon>Spirosomataceae</taxon>
        <taxon>Fibrivirga</taxon>
    </lineage>
</organism>
<evidence type="ECO:0000313" key="4">
    <source>
        <dbReference type="Proteomes" id="UP000606008"/>
    </source>
</evidence>
<feature type="domain" description="LysM" evidence="2">
    <location>
        <begin position="358"/>
        <end position="402"/>
    </location>
</feature>
<name>A0ABX0QIZ1_9BACT</name>
<gene>
    <name evidence="3" type="ORF">F7231_16615</name>
</gene>
<dbReference type="PANTHER" id="PTHR33734:SF22">
    <property type="entry name" value="MEMBRANE-BOUND LYTIC MUREIN TRANSGLYCOSYLASE D"/>
    <property type="match status" value="1"/>
</dbReference>
<feature type="region of interest" description="Disordered" evidence="1">
    <location>
        <begin position="571"/>
        <end position="612"/>
    </location>
</feature>
<feature type="domain" description="LysM" evidence="2">
    <location>
        <begin position="646"/>
        <end position="689"/>
    </location>
</feature>
<comment type="caution">
    <text evidence="3">The sequence shown here is derived from an EMBL/GenBank/DDBJ whole genome shotgun (WGS) entry which is preliminary data.</text>
</comment>
<reference evidence="3" key="1">
    <citation type="submission" date="2024-05" db="EMBL/GenBank/DDBJ databases">
        <authorList>
            <person name="Jung D.-H."/>
        </authorList>
    </citation>
    <scope>NUCLEOTIDE SEQUENCE</scope>
    <source>
        <strain evidence="3">JA-25</strain>
    </source>
</reference>
<accession>A0ABX0QIZ1</accession>
<dbReference type="InterPro" id="IPR036779">
    <property type="entry name" value="LysM_dom_sf"/>
</dbReference>
<feature type="domain" description="LysM" evidence="2">
    <location>
        <begin position="493"/>
        <end position="537"/>
    </location>
</feature>
<keyword evidence="4" id="KW-1185">Reference proteome</keyword>
<proteinExistence type="predicted"/>
<dbReference type="PANTHER" id="PTHR33734">
    <property type="entry name" value="LYSM DOMAIN-CONTAINING GPI-ANCHORED PROTEIN 2"/>
    <property type="match status" value="1"/>
</dbReference>
<feature type="compositionally biased region" description="Low complexity" evidence="1">
    <location>
        <begin position="575"/>
        <end position="589"/>
    </location>
</feature>
<sequence>MPTELNVGGATVYLNAQSQQRLQDEINGLYADRSVLRNTIEQMQYIESVLGPLLEEHAIPADFRYVCLPSTLSNGAYWGLDARKATRLNLRIDNSVDERLNVVSSTEAVLNELAALHTKSPNWMRVLLSFAAGQRPDDLAGSAQSGVGSLPNDQVSLDGDAPALIWLLLARKIVFEREAPLIRPNASPYLLYDYRQSQGKTLAAIARELQIEQPRFMPFNEWLRVRVIPSDKPYPVLIRLTPSEFLAVRGQVNSTIQFSQPAQQGQPVVRRDMGFPVLRKLTATTSNDPLTRAAAQFYEINDRKGIQAQTCDNLITLAYYGRLSVAKFMEINDMSDRDLVRPGEIYYLEPKAKKAMIPFHVMQAGQTLREVSTIYGVRMNSLLKYNHIEANQRLQPGRILWLREKRPKKVPAEYQVLPNPVLQSEPTVAQRNLTRENEESLIDSPSPPNWRVQPVDSANAASLRRESETSLPTNGPEQTTPGVSRPTAATQVSMYTVKDGDTHSGVAQQFNLSLADLMTWNNLSYRKPLVAGQRLVVRKPAPPVPIETARPVPNQPTLLDADPAVNQAITTTKPTVTGASGTSSTSVATRPPVGTVPAGGVRENSESPVDIDYPVKAPVKAPIPPRPERLVNSIRVETPKTNGRSYYHVVQRGQTVYRVALINKVSVQNVMRWNNLTNYTIEIGQRILIRK</sequence>
<feature type="region of interest" description="Disordered" evidence="1">
    <location>
        <begin position="433"/>
        <end position="488"/>
    </location>
</feature>
<dbReference type="RefSeq" id="WP_166692763.1">
    <property type="nucleotide sequence ID" value="NZ_WAEL01000006.1"/>
</dbReference>
<dbReference type="PROSITE" id="PS51782">
    <property type="entry name" value="LYSM"/>
    <property type="match status" value="3"/>
</dbReference>
<dbReference type="InterPro" id="IPR018392">
    <property type="entry name" value="LysM"/>
</dbReference>
<dbReference type="SUPFAM" id="SSF54106">
    <property type="entry name" value="LysM domain"/>
    <property type="match status" value="3"/>
</dbReference>
<dbReference type="Proteomes" id="UP000606008">
    <property type="component" value="Unassembled WGS sequence"/>
</dbReference>
<feature type="compositionally biased region" description="Polar residues" evidence="1">
    <location>
        <begin position="469"/>
        <end position="488"/>
    </location>
</feature>
<protein>
    <submittedName>
        <fullName evidence="3">LysM peptidoglycan-binding domain-containing protein</fullName>
    </submittedName>
</protein>
<evidence type="ECO:0000313" key="3">
    <source>
        <dbReference type="EMBL" id="NID11798.1"/>
    </source>
</evidence>
<evidence type="ECO:0000259" key="2">
    <source>
        <dbReference type="PROSITE" id="PS51782"/>
    </source>
</evidence>
<evidence type="ECO:0000256" key="1">
    <source>
        <dbReference type="SAM" id="MobiDB-lite"/>
    </source>
</evidence>
<dbReference type="EMBL" id="WAEL01000006">
    <property type="protein sequence ID" value="NID11798.1"/>
    <property type="molecule type" value="Genomic_DNA"/>
</dbReference>